<evidence type="ECO:0000256" key="1">
    <source>
        <dbReference type="SAM" id="MobiDB-lite"/>
    </source>
</evidence>
<dbReference type="Proteomes" id="UP001529510">
    <property type="component" value="Unassembled WGS sequence"/>
</dbReference>
<name>A0ABD0MJF2_CIRMR</name>
<accession>A0ABD0MJF2</accession>
<keyword evidence="3" id="KW-1185">Reference proteome</keyword>
<evidence type="ECO:0000313" key="3">
    <source>
        <dbReference type="Proteomes" id="UP001529510"/>
    </source>
</evidence>
<dbReference type="AlphaFoldDB" id="A0ABD0MJF2"/>
<dbReference type="EMBL" id="JAMKFB020000303">
    <property type="protein sequence ID" value="KAL0150293.1"/>
    <property type="molecule type" value="Genomic_DNA"/>
</dbReference>
<feature type="region of interest" description="Disordered" evidence="1">
    <location>
        <begin position="57"/>
        <end position="80"/>
    </location>
</feature>
<sequence length="94" mass="11043">TDDVVGFVVVSVFISGNSRLQDAVCSTFDLFTSDRLDPELLLFPEPQQTERLCFRTREETQRRQQNGPKQPQRCRKQQKGRLILMERERQTVLM</sequence>
<organism evidence="2 3">
    <name type="scientific">Cirrhinus mrigala</name>
    <name type="common">Mrigala</name>
    <dbReference type="NCBI Taxonomy" id="683832"/>
    <lineage>
        <taxon>Eukaryota</taxon>
        <taxon>Metazoa</taxon>
        <taxon>Chordata</taxon>
        <taxon>Craniata</taxon>
        <taxon>Vertebrata</taxon>
        <taxon>Euteleostomi</taxon>
        <taxon>Actinopterygii</taxon>
        <taxon>Neopterygii</taxon>
        <taxon>Teleostei</taxon>
        <taxon>Ostariophysi</taxon>
        <taxon>Cypriniformes</taxon>
        <taxon>Cyprinidae</taxon>
        <taxon>Labeoninae</taxon>
        <taxon>Labeonini</taxon>
        <taxon>Cirrhinus</taxon>
    </lineage>
</organism>
<proteinExistence type="predicted"/>
<reference evidence="2 3" key="1">
    <citation type="submission" date="2024-05" db="EMBL/GenBank/DDBJ databases">
        <title>Genome sequencing and assembly of Indian major carp, Cirrhinus mrigala (Hamilton, 1822).</title>
        <authorList>
            <person name="Mohindra V."/>
            <person name="Chowdhury L.M."/>
            <person name="Lal K."/>
            <person name="Jena J.K."/>
        </authorList>
    </citation>
    <scope>NUCLEOTIDE SEQUENCE [LARGE SCALE GENOMIC DNA]</scope>
    <source>
        <strain evidence="2">CM1030</strain>
        <tissue evidence="2">Blood</tissue>
    </source>
</reference>
<comment type="caution">
    <text evidence="2">The sequence shown here is derived from an EMBL/GenBank/DDBJ whole genome shotgun (WGS) entry which is preliminary data.</text>
</comment>
<evidence type="ECO:0000313" key="2">
    <source>
        <dbReference type="EMBL" id="KAL0150293.1"/>
    </source>
</evidence>
<protein>
    <submittedName>
        <fullName evidence="2">Uncharacterized protein</fullName>
    </submittedName>
</protein>
<feature type="non-terminal residue" evidence="2">
    <location>
        <position position="1"/>
    </location>
</feature>
<gene>
    <name evidence="2" type="ORF">M9458_054401</name>
</gene>